<accession>A0A974NQU4</accession>
<evidence type="ECO:0000313" key="1">
    <source>
        <dbReference type="EMBL" id="QQT02159.1"/>
    </source>
</evidence>
<dbReference type="RefSeq" id="WP_201648148.1">
    <property type="nucleotide sequence ID" value="NZ_CP068053.1"/>
</dbReference>
<evidence type="ECO:0000313" key="2">
    <source>
        <dbReference type="Proteomes" id="UP000595254"/>
    </source>
</evidence>
<dbReference type="Pfam" id="PF14398">
    <property type="entry name" value="ATPgrasp_YheCD"/>
    <property type="match status" value="1"/>
</dbReference>
<dbReference type="InterPro" id="IPR026838">
    <property type="entry name" value="YheC/D"/>
</dbReference>
<gene>
    <name evidence="1" type="ORF">I6J18_10130</name>
</gene>
<dbReference type="AlphaFoldDB" id="A0A974NQU4"/>
<keyword evidence="2" id="KW-1185">Reference proteome</keyword>
<dbReference type="KEGG" id="ppsr:I6J18_10130"/>
<protein>
    <submittedName>
        <fullName evidence="1">YheC/YheD family protein</fullName>
    </submittedName>
</protein>
<sequence>MKRIYSVEISDISDDIFYYPSELTDMQEINTVCFGHSSAPALIKRNPSITQSIVISKSLAERLNFPDTETPIHLFIYGKDIHIGPLVGVFSSGFSTIQNKPLGERTSFFSKLLSLNKATGCIPFMFGENHIDWENETITGYMYHQHTWETYELPFPNVVYDRLPNRKTEGRSGPREVKQTFQEKYAIPWYNPGFFNKWDVYERLSDDPRAINFLPETYPFQSLSVIETLLSKYRQVYIKPIHGSLGLGIHQVLYDKHDQVYYCRYKNEQKENKLKKFQSLEAIFSHVFKEKRLHNMIVQQGIPLIRSEKRHIDFRVHTNKDQDGIWQVTAMAAKIAGAGSVTTHIKSGGTIKTIEELFVDPETVNEVREKLTNAALILSECMEEHLDGIIAEIGFDLGIDKKGKVWMFEANSKPGRSIFSHPKLREFELLTRKLSLDYAVYLAEKSITSSVSSNG</sequence>
<dbReference type="SUPFAM" id="SSF56059">
    <property type="entry name" value="Glutathione synthetase ATP-binding domain-like"/>
    <property type="match status" value="1"/>
</dbReference>
<proteinExistence type="predicted"/>
<name>A0A974NQU4_PERPY</name>
<reference evidence="1 2" key="1">
    <citation type="submission" date="2021-01" db="EMBL/GenBank/DDBJ databases">
        <title>FDA dAtabase for Regulatory Grade micrObial Sequences (FDA-ARGOS): Supporting development and validation of Infectious Disease Dx tests.</title>
        <authorList>
            <person name="Nelson B."/>
            <person name="Plummer A."/>
            <person name="Tallon L."/>
            <person name="Sadzewicz L."/>
            <person name="Zhao X."/>
            <person name="Boylan J."/>
            <person name="Ott S."/>
            <person name="Bowen H."/>
            <person name="Vavikolanu K."/>
            <person name="Mehta A."/>
            <person name="Aluvathingal J."/>
            <person name="Nadendla S."/>
            <person name="Myers T."/>
            <person name="Yan Y."/>
            <person name="Sichtig H."/>
        </authorList>
    </citation>
    <scope>NUCLEOTIDE SEQUENCE [LARGE SCALE GENOMIC DNA]</scope>
    <source>
        <strain evidence="1 2">FDAARGOS_1161</strain>
    </source>
</reference>
<dbReference type="Proteomes" id="UP000595254">
    <property type="component" value="Chromosome"/>
</dbReference>
<dbReference type="EMBL" id="CP068053">
    <property type="protein sequence ID" value="QQT02159.1"/>
    <property type="molecule type" value="Genomic_DNA"/>
</dbReference>
<organism evidence="1 2">
    <name type="scientific">Peribacillus psychrosaccharolyticus</name>
    <name type="common">Bacillus psychrosaccharolyticus</name>
    <dbReference type="NCBI Taxonomy" id="1407"/>
    <lineage>
        <taxon>Bacteria</taxon>
        <taxon>Bacillati</taxon>
        <taxon>Bacillota</taxon>
        <taxon>Bacilli</taxon>
        <taxon>Bacillales</taxon>
        <taxon>Bacillaceae</taxon>
        <taxon>Peribacillus</taxon>
    </lineage>
</organism>